<proteinExistence type="predicted"/>
<dbReference type="InterPro" id="IPR008271">
    <property type="entry name" value="Ser/Thr_kinase_AS"/>
</dbReference>
<comment type="caution">
    <text evidence="2">The sequence shown here is derived from an EMBL/GenBank/DDBJ whole genome shotgun (WGS) entry which is preliminary data.</text>
</comment>
<dbReference type="SMART" id="SM00220">
    <property type="entry name" value="S_TKc"/>
    <property type="match status" value="1"/>
</dbReference>
<dbReference type="Proteomes" id="UP001470230">
    <property type="component" value="Unassembled WGS sequence"/>
</dbReference>
<dbReference type="PROSITE" id="PS50011">
    <property type="entry name" value="PROTEIN_KINASE_DOM"/>
    <property type="match status" value="1"/>
</dbReference>
<name>A0ABR2HXP2_9EUKA</name>
<dbReference type="PANTHER" id="PTHR24361">
    <property type="entry name" value="MITOGEN-ACTIVATED KINASE KINASE KINASE"/>
    <property type="match status" value="1"/>
</dbReference>
<reference evidence="2 3" key="1">
    <citation type="submission" date="2024-04" db="EMBL/GenBank/DDBJ databases">
        <title>Tritrichomonas musculus Genome.</title>
        <authorList>
            <person name="Alves-Ferreira E."/>
            <person name="Grigg M."/>
            <person name="Lorenzi H."/>
            <person name="Galac M."/>
        </authorList>
    </citation>
    <scope>NUCLEOTIDE SEQUENCE [LARGE SCALE GENOMIC DNA]</scope>
    <source>
        <strain evidence="2 3">EAF2021</strain>
    </source>
</reference>
<dbReference type="Pfam" id="PF00069">
    <property type="entry name" value="Pkinase"/>
    <property type="match status" value="1"/>
</dbReference>
<dbReference type="CDD" id="cd00180">
    <property type="entry name" value="PKc"/>
    <property type="match status" value="1"/>
</dbReference>
<sequence length="244" mass="28864">MWNYIQLCISGYLIKKGYEKSNKNRFESNAVQHIEMEWNEKEYVELRCIGSSSLFRVILIYSFKYEALYAIKKPNLNDDEHPKLNQREIKNYLELNYPFFPKFYETDGNFNSIIVEFINGHTLSDIQQLKLDENNKITIIFELVLAINHLHEKKFVYRDLKPNNVIIDQNKTAVLIDFDRMIKISSNDENDKERTNDFSSKFIAPEINCGKISFKSDIYSLGMLIDYIMNEGESNNDNFLNEIF</sequence>
<dbReference type="InterPro" id="IPR053235">
    <property type="entry name" value="Ser_Thr_kinase"/>
</dbReference>
<dbReference type="PROSITE" id="PS00108">
    <property type="entry name" value="PROTEIN_KINASE_ST"/>
    <property type="match status" value="1"/>
</dbReference>
<organism evidence="2 3">
    <name type="scientific">Tritrichomonas musculus</name>
    <dbReference type="NCBI Taxonomy" id="1915356"/>
    <lineage>
        <taxon>Eukaryota</taxon>
        <taxon>Metamonada</taxon>
        <taxon>Parabasalia</taxon>
        <taxon>Tritrichomonadida</taxon>
        <taxon>Tritrichomonadidae</taxon>
        <taxon>Tritrichomonas</taxon>
    </lineage>
</organism>
<feature type="domain" description="Protein kinase" evidence="1">
    <location>
        <begin position="43"/>
        <end position="244"/>
    </location>
</feature>
<dbReference type="InterPro" id="IPR000719">
    <property type="entry name" value="Prot_kinase_dom"/>
</dbReference>
<dbReference type="EMBL" id="JAPFFF010000021">
    <property type="protein sequence ID" value="KAK8854389.1"/>
    <property type="molecule type" value="Genomic_DNA"/>
</dbReference>
<evidence type="ECO:0000259" key="1">
    <source>
        <dbReference type="PROSITE" id="PS50011"/>
    </source>
</evidence>
<accession>A0ABR2HXP2</accession>
<keyword evidence="3" id="KW-1185">Reference proteome</keyword>
<evidence type="ECO:0000313" key="2">
    <source>
        <dbReference type="EMBL" id="KAK8854389.1"/>
    </source>
</evidence>
<gene>
    <name evidence="2" type="ORF">M9Y10_016951</name>
</gene>
<dbReference type="Gene3D" id="1.10.510.10">
    <property type="entry name" value="Transferase(Phosphotransferase) domain 1"/>
    <property type="match status" value="1"/>
</dbReference>
<protein>
    <recommendedName>
        <fullName evidence="1">Protein kinase domain-containing protein</fullName>
    </recommendedName>
</protein>
<dbReference type="SUPFAM" id="SSF56112">
    <property type="entry name" value="Protein kinase-like (PK-like)"/>
    <property type="match status" value="1"/>
</dbReference>
<evidence type="ECO:0000313" key="3">
    <source>
        <dbReference type="Proteomes" id="UP001470230"/>
    </source>
</evidence>
<dbReference type="InterPro" id="IPR011009">
    <property type="entry name" value="Kinase-like_dom_sf"/>
</dbReference>